<dbReference type="EC" id="3.1.3.18" evidence="4"/>
<dbReference type="NCBIfam" id="TIGR01549">
    <property type="entry name" value="HAD-SF-IA-v1"/>
    <property type="match status" value="1"/>
</dbReference>
<dbReference type="InterPro" id="IPR036412">
    <property type="entry name" value="HAD-like_sf"/>
</dbReference>
<dbReference type="SFLD" id="SFLDG01129">
    <property type="entry name" value="C1.5:_HAD__Beta-PGM__Phosphata"/>
    <property type="match status" value="1"/>
</dbReference>
<keyword evidence="7" id="KW-1185">Reference proteome</keyword>
<dbReference type="Gene3D" id="3.40.50.1000">
    <property type="entry name" value="HAD superfamily/HAD-like"/>
    <property type="match status" value="1"/>
</dbReference>
<comment type="similarity">
    <text evidence="3">Belongs to the HAD-like hydrolase superfamily. CbbY/CbbZ/Gph/YieH family.</text>
</comment>
<dbReference type="InterPro" id="IPR006439">
    <property type="entry name" value="HAD-SF_hydro_IA"/>
</dbReference>
<evidence type="ECO:0000313" key="6">
    <source>
        <dbReference type="EMBL" id="ATZ93502.1"/>
    </source>
</evidence>
<dbReference type="GO" id="GO:0005829">
    <property type="term" value="C:cytosol"/>
    <property type="evidence" value="ECO:0007669"/>
    <property type="project" value="TreeGrafter"/>
</dbReference>
<keyword evidence="6" id="KW-0378">Hydrolase</keyword>
<reference evidence="7" key="1">
    <citation type="journal article" date="2018" name="Genome Announc.">
        <title>Complete genome sequence of a Dickeya fangzhongdai type strain causing bleeding canker of pear tree trunks.</title>
        <authorList>
            <person name="Zhao Y."/>
            <person name="Tian Y."/>
            <person name="Li X."/>
            <person name="Hu B."/>
        </authorList>
    </citation>
    <scope>NUCLEOTIDE SEQUENCE [LARGE SCALE GENOMIC DNA]</scope>
    <source>
        <strain evidence="7">DSM 101947</strain>
    </source>
</reference>
<dbReference type="GeneID" id="66563821"/>
<dbReference type="SUPFAM" id="SSF56784">
    <property type="entry name" value="HAD-like"/>
    <property type="match status" value="1"/>
</dbReference>
<comment type="catalytic activity">
    <reaction evidence="1">
        <text>2-phosphoglycolate + H2O = glycolate + phosphate</text>
        <dbReference type="Rhea" id="RHEA:14369"/>
        <dbReference type="ChEBI" id="CHEBI:15377"/>
        <dbReference type="ChEBI" id="CHEBI:29805"/>
        <dbReference type="ChEBI" id="CHEBI:43474"/>
        <dbReference type="ChEBI" id="CHEBI:58033"/>
        <dbReference type="EC" id="3.1.3.18"/>
    </reaction>
</comment>
<dbReference type="Pfam" id="PF13419">
    <property type="entry name" value="HAD_2"/>
    <property type="match status" value="1"/>
</dbReference>
<dbReference type="Gene3D" id="1.10.150.240">
    <property type="entry name" value="Putative phosphatase, domain 2"/>
    <property type="match status" value="1"/>
</dbReference>
<dbReference type="GO" id="GO:0006281">
    <property type="term" value="P:DNA repair"/>
    <property type="evidence" value="ECO:0007669"/>
    <property type="project" value="TreeGrafter"/>
</dbReference>
<dbReference type="SFLD" id="SFLDS00003">
    <property type="entry name" value="Haloacid_Dehalogenase"/>
    <property type="match status" value="1"/>
</dbReference>
<dbReference type="InterPro" id="IPR050155">
    <property type="entry name" value="HAD-like_hydrolase_sf"/>
</dbReference>
<organism evidence="6 7">
    <name type="scientific">Dickeya fangzhongdai</name>
    <dbReference type="NCBI Taxonomy" id="1778540"/>
    <lineage>
        <taxon>Bacteria</taxon>
        <taxon>Pseudomonadati</taxon>
        <taxon>Pseudomonadota</taxon>
        <taxon>Gammaproteobacteria</taxon>
        <taxon>Enterobacterales</taxon>
        <taxon>Pectobacteriaceae</taxon>
        <taxon>Dickeya</taxon>
    </lineage>
</organism>
<accession>A0A2K8QJA4</accession>
<evidence type="ECO:0000256" key="5">
    <source>
        <dbReference type="ARBA" id="ARBA00022723"/>
    </source>
</evidence>
<sequence>MSVNKAAIFDLDGTLVDTLPGIAFALRQALGGLGVTPDPAFIVRAHIGGGSGNMLAAAARHHGISDTAALSQRYHALYQAHCLHETVCYAGVKELVAALKAQGVRLAVLTNKDDALSHRIVQALFPPDTFALLYGARPDRPLKPDISGLQQVMAALGTTSEQCLYVGDTSIDVQTANLAGVAVAYVTWGYGDADNMADWQPNHICHDVAELNTCLRQHLAWQESVVSR</sequence>
<keyword evidence="5" id="KW-0479">Metal-binding</keyword>
<dbReference type="PRINTS" id="PR00413">
    <property type="entry name" value="HADHALOGNASE"/>
</dbReference>
<dbReference type="InterPro" id="IPR041492">
    <property type="entry name" value="HAD_2"/>
</dbReference>
<dbReference type="GO" id="GO:0046872">
    <property type="term" value="F:metal ion binding"/>
    <property type="evidence" value="ECO:0007669"/>
    <property type="project" value="UniProtKB-KW"/>
</dbReference>
<evidence type="ECO:0000256" key="3">
    <source>
        <dbReference type="ARBA" id="ARBA00006171"/>
    </source>
</evidence>
<evidence type="ECO:0000256" key="4">
    <source>
        <dbReference type="ARBA" id="ARBA00013078"/>
    </source>
</evidence>
<dbReference type="PANTHER" id="PTHR43434:SF1">
    <property type="entry name" value="PHOSPHOGLYCOLATE PHOSPHATASE"/>
    <property type="match status" value="1"/>
</dbReference>
<evidence type="ECO:0000313" key="7">
    <source>
        <dbReference type="Proteomes" id="UP000231901"/>
    </source>
</evidence>
<dbReference type="KEGG" id="dfn:CVE23_05635"/>
<dbReference type="Proteomes" id="UP000231901">
    <property type="component" value="Chromosome"/>
</dbReference>
<gene>
    <name evidence="6" type="ORF">CVE23_05635</name>
</gene>
<dbReference type="PANTHER" id="PTHR43434">
    <property type="entry name" value="PHOSPHOGLYCOLATE PHOSPHATASE"/>
    <property type="match status" value="1"/>
</dbReference>
<comment type="pathway">
    <text evidence="2">Organic acid metabolism; glycolate biosynthesis; glycolate from 2-phosphoglycolate: step 1/1.</text>
</comment>
<evidence type="ECO:0000256" key="2">
    <source>
        <dbReference type="ARBA" id="ARBA00004818"/>
    </source>
</evidence>
<dbReference type="InterPro" id="IPR023214">
    <property type="entry name" value="HAD_sf"/>
</dbReference>
<name>A0A2K8QJA4_9GAMM</name>
<proteinExistence type="inferred from homology"/>
<evidence type="ECO:0000256" key="1">
    <source>
        <dbReference type="ARBA" id="ARBA00000830"/>
    </source>
</evidence>
<protein>
    <recommendedName>
        <fullName evidence="4">phosphoglycolate phosphatase</fullName>
        <ecNumber evidence="4">3.1.3.18</ecNumber>
    </recommendedName>
</protein>
<dbReference type="AlphaFoldDB" id="A0A2K8QJA4"/>
<dbReference type="GO" id="GO:0008967">
    <property type="term" value="F:phosphoglycolate phosphatase activity"/>
    <property type="evidence" value="ECO:0007669"/>
    <property type="project" value="UniProtKB-EC"/>
</dbReference>
<dbReference type="EMBL" id="CP025003">
    <property type="protein sequence ID" value="ATZ93502.1"/>
    <property type="molecule type" value="Genomic_DNA"/>
</dbReference>
<dbReference type="RefSeq" id="WP_038918121.1">
    <property type="nucleotide sequence ID" value="NZ_BMJF01000004.1"/>
</dbReference>
<dbReference type="InterPro" id="IPR023198">
    <property type="entry name" value="PGP-like_dom2"/>
</dbReference>